<sequence length="311" mass="32697">MKILILGAGAIGGYVGGRLHQSGADVTFLVRAGRNESLQRDGLVIRSTKGDVTQKVKTVTSGSEGGPYDVVLLTCKAYDLDSAMDAIVPAVGANTTIVPLLNGMRHLEALDARFGADKVVGGLARVGVAMDGQGHILHTSPFAVISFGERDGKPARKALTDLDVAIKASGIDGGLNANIVQDLWDKWIMLCTLAATCCLMRGSSGDVLEADEGLAIVLETVEEGRQVGAAAGHDPGEKGLKTIRSFLTVKGSKFTASMLHDLEKGNMVEADHIVGDMIARAKKAGIATPNLRMAYAHLQVYLAKRARKLAP</sequence>
<comment type="caution">
    <text evidence="8">The sequence shown here is derived from an EMBL/GenBank/DDBJ whole genome shotgun (WGS) entry which is preliminary data.</text>
</comment>
<dbReference type="RefSeq" id="WP_216957497.1">
    <property type="nucleotide sequence ID" value="NZ_JAHOPB010000001.1"/>
</dbReference>
<evidence type="ECO:0000256" key="5">
    <source>
        <dbReference type="RuleBase" id="RU362068"/>
    </source>
</evidence>
<dbReference type="EMBL" id="JAHOPB010000001">
    <property type="protein sequence ID" value="MBU8873242.1"/>
    <property type="molecule type" value="Genomic_DNA"/>
</dbReference>
<feature type="domain" description="Ketopantoate reductase N-terminal" evidence="6">
    <location>
        <begin position="3"/>
        <end position="150"/>
    </location>
</feature>
<dbReference type="InterPro" id="IPR013332">
    <property type="entry name" value="KPR_N"/>
</dbReference>
<dbReference type="InterPro" id="IPR003710">
    <property type="entry name" value="ApbA"/>
</dbReference>
<keyword evidence="9" id="KW-1185">Reference proteome</keyword>
<keyword evidence="3 5" id="KW-0560">Oxidoreductase</keyword>
<feature type="domain" description="Ketopantoate reductase C-terminal" evidence="7">
    <location>
        <begin position="178"/>
        <end position="300"/>
    </location>
</feature>
<evidence type="ECO:0000256" key="4">
    <source>
        <dbReference type="ARBA" id="ARBA00032024"/>
    </source>
</evidence>
<accession>A0ABS6IHK8</accession>
<dbReference type="EC" id="1.1.1.169" evidence="1 5"/>
<protein>
    <recommendedName>
        <fullName evidence="1 5">2-dehydropantoate 2-reductase</fullName>
        <ecNumber evidence="1 5">1.1.1.169</ecNumber>
    </recommendedName>
    <alternativeName>
        <fullName evidence="4 5">Ketopantoate reductase</fullName>
    </alternativeName>
</protein>
<evidence type="ECO:0000313" key="8">
    <source>
        <dbReference type="EMBL" id="MBU8873242.1"/>
    </source>
</evidence>
<dbReference type="PANTHER" id="PTHR21708">
    <property type="entry name" value="PROBABLE 2-DEHYDROPANTOATE 2-REDUCTASE"/>
    <property type="match status" value="1"/>
</dbReference>
<evidence type="ECO:0000259" key="6">
    <source>
        <dbReference type="Pfam" id="PF02558"/>
    </source>
</evidence>
<dbReference type="PANTHER" id="PTHR21708:SF26">
    <property type="entry name" value="2-DEHYDROPANTOATE 2-REDUCTASE"/>
    <property type="match status" value="1"/>
</dbReference>
<keyword evidence="2 5" id="KW-0521">NADP</keyword>
<evidence type="ECO:0000256" key="3">
    <source>
        <dbReference type="ARBA" id="ARBA00023002"/>
    </source>
</evidence>
<name>A0ABS6IHK8_9HYPH</name>
<dbReference type="InterPro" id="IPR051402">
    <property type="entry name" value="KPR-Related"/>
</dbReference>
<comment type="catalytic activity">
    <reaction evidence="5">
        <text>(R)-pantoate + NADP(+) = 2-dehydropantoate + NADPH + H(+)</text>
        <dbReference type="Rhea" id="RHEA:16233"/>
        <dbReference type="ChEBI" id="CHEBI:11561"/>
        <dbReference type="ChEBI" id="CHEBI:15378"/>
        <dbReference type="ChEBI" id="CHEBI:15980"/>
        <dbReference type="ChEBI" id="CHEBI:57783"/>
        <dbReference type="ChEBI" id="CHEBI:58349"/>
        <dbReference type="EC" id="1.1.1.169"/>
    </reaction>
</comment>
<keyword evidence="5" id="KW-0566">Pantothenate biosynthesis</keyword>
<evidence type="ECO:0000256" key="2">
    <source>
        <dbReference type="ARBA" id="ARBA00022857"/>
    </source>
</evidence>
<comment type="function">
    <text evidence="5">Catalyzes the NADPH-dependent reduction of ketopantoate into pantoic acid.</text>
</comment>
<proteinExistence type="inferred from homology"/>
<comment type="similarity">
    <text evidence="5">Belongs to the ketopantoate reductase family.</text>
</comment>
<dbReference type="Pfam" id="PF02558">
    <property type="entry name" value="ApbA"/>
    <property type="match status" value="1"/>
</dbReference>
<dbReference type="InterPro" id="IPR013752">
    <property type="entry name" value="KPA_reductase"/>
</dbReference>
<dbReference type="NCBIfam" id="TIGR00745">
    <property type="entry name" value="apbA_panE"/>
    <property type="match status" value="1"/>
</dbReference>
<reference evidence="8 9" key="1">
    <citation type="submission" date="2021-06" db="EMBL/GenBank/DDBJ databases">
        <authorList>
            <person name="Lee D.H."/>
        </authorList>
    </citation>
    <scope>NUCLEOTIDE SEQUENCE [LARGE SCALE GENOMIC DNA]</scope>
    <source>
        <strain evidence="8 9">MMS21-HV4-11</strain>
    </source>
</reference>
<evidence type="ECO:0000259" key="7">
    <source>
        <dbReference type="Pfam" id="PF08546"/>
    </source>
</evidence>
<evidence type="ECO:0000256" key="1">
    <source>
        <dbReference type="ARBA" id="ARBA00013014"/>
    </source>
</evidence>
<evidence type="ECO:0000313" key="9">
    <source>
        <dbReference type="Proteomes" id="UP000727907"/>
    </source>
</evidence>
<dbReference type="Pfam" id="PF08546">
    <property type="entry name" value="ApbA_C"/>
    <property type="match status" value="1"/>
</dbReference>
<comment type="pathway">
    <text evidence="5">Cofactor biosynthesis; (R)-pantothenate biosynthesis; (R)-pantoate from 3-methyl-2-oxobutanoate: step 2/2.</text>
</comment>
<gene>
    <name evidence="8" type="ORF">KQ910_05675</name>
</gene>
<dbReference type="Proteomes" id="UP000727907">
    <property type="component" value="Unassembled WGS sequence"/>
</dbReference>
<organism evidence="8 9">
    <name type="scientific">Reyranella humidisoli</name>
    <dbReference type="NCBI Taxonomy" id="2849149"/>
    <lineage>
        <taxon>Bacteria</taxon>
        <taxon>Pseudomonadati</taxon>
        <taxon>Pseudomonadota</taxon>
        <taxon>Alphaproteobacteria</taxon>
        <taxon>Hyphomicrobiales</taxon>
        <taxon>Reyranellaceae</taxon>
        <taxon>Reyranella</taxon>
    </lineage>
</organism>